<dbReference type="InterPro" id="IPR003593">
    <property type="entry name" value="AAA+_ATPase"/>
</dbReference>
<dbReference type="PANTHER" id="PTHR42939">
    <property type="entry name" value="ABC TRANSPORTER ATP-BINDING PROTEIN ALBC-RELATED"/>
    <property type="match status" value="1"/>
</dbReference>
<dbReference type="Gene3D" id="3.40.50.300">
    <property type="entry name" value="P-loop containing nucleotide triphosphate hydrolases"/>
    <property type="match status" value="1"/>
</dbReference>
<proteinExistence type="predicted"/>
<dbReference type="InterPro" id="IPR027417">
    <property type="entry name" value="P-loop_NTPase"/>
</dbReference>
<keyword evidence="2" id="KW-0547">Nucleotide-binding</keyword>
<evidence type="ECO:0000256" key="3">
    <source>
        <dbReference type="ARBA" id="ARBA00022840"/>
    </source>
</evidence>
<sequence>MQLEWKKVSGTEKDFCLREISFLAEAGYLTGIAGRNGAGKTTLFRYMLSGKKLYQGEILLDGEPLHGGEEAVHTRQMRKIGHIADERKFFEEYTAMENARLFSVFYENWEEEVFCRVMKQMELSTGKLLGKMSRGERLKFQMAFVMAYHPKLYLLDEVTGGMDPVFRREFFRLLREILKTEEAVVLMATHIQEELEEKMDYIGILEQGIMVSFGENTPV</sequence>
<dbReference type="OrthoDB" id="9804819at2"/>
<dbReference type="Proteomes" id="UP000054874">
    <property type="component" value="Unassembled WGS sequence"/>
</dbReference>
<feature type="domain" description="ABC transporter" evidence="4">
    <location>
        <begin position="1"/>
        <end position="219"/>
    </location>
</feature>
<dbReference type="PROSITE" id="PS50893">
    <property type="entry name" value="ABC_TRANSPORTER_2"/>
    <property type="match status" value="1"/>
</dbReference>
<protein>
    <recommendedName>
        <fullName evidence="4">ABC transporter domain-containing protein</fullName>
    </recommendedName>
</protein>
<reference evidence="5 6" key="1">
    <citation type="submission" date="2015-11" db="EMBL/GenBank/DDBJ databases">
        <title>Butyribacter intestini gen. nov., sp. nov., a butyric acid-producing bacterium of the family Lachnospiraceae isolated from the human faeces.</title>
        <authorList>
            <person name="Zou Y."/>
            <person name="Xue W."/>
            <person name="Luo G."/>
            <person name="Lv M."/>
        </authorList>
    </citation>
    <scope>NUCLEOTIDE SEQUENCE [LARGE SCALE GENOMIC DNA]</scope>
    <source>
        <strain evidence="5 6">ACET-33324</strain>
    </source>
</reference>
<dbReference type="RefSeq" id="WP_058351098.1">
    <property type="nucleotide sequence ID" value="NZ_CABMMD010000001.1"/>
</dbReference>
<dbReference type="GO" id="GO:0005524">
    <property type="term" value="F:ATP binding"/>
    <property type="evidence" value="ECO:0007669"/>
    <property type="project" value="UniProtKB-KW"/>
</dbReference>
<evidence type="ECO:0000259" key="4">
    <source>
        <dbReference type="PROSITE" id="PS50893"/>
    </source>
</evidence>
<dbReference type="InterPro" id="IPR051782">
    <property type="entry name" value="ABC_Transporter_VariousFunc"/>
</dbReference>
<dbReference type="SMART" id="SM00382">
    <property type="entry name" value="AAA"/>
    <property type="match status" value="1"/>
</dbReference>
<evidence type="ECO:0000256" key="2">
    <source>
        <dbReference type="ARBA" id="ARBA00022741"/>
    </source>
</evidence>
<dbReference type="STRING" id="290052.ASU35_00130"/>
<comment type="caution">
    <text evidence="5">The sequence shown here is derived from an EMBL/GenBank/DDBJ whole genome shotgun (WGS) entry which is preliminary data.</text>
</comment>
<dbReference type="PANTHER" id="PTHR42939:SF3">
    <property type="entry name" value="ABC TRANSPORTER ATP-BINDING COMPONENT"/>
    <property type="match status" value="1"/>
</dbReference>
<dbReference type="AlphaFoldDB" id="A0A0V8QJ20"/>
<evidence type="ECO:0000313" key="5">
    <source>
        <dbReference type="EMBL" id="KSV60619.1"/>
    </source>
</evidence>
<evidence type="ECO:0000256" key="1">
    <source>
        <dbReference type="ARBA" id="ARBA00022448"/>
    </source>
</evidence>
<dbReference type="Pfam" id="PF00005">
    <property type="entry name" value="ABC_tran"/>
    <property type="match status" value="1"/>
</dbReference>
<dbReference type="InterPro" id="IPR003439">
    <property type="entry name" value="ABC_transporter-like_ATP-bd"/>
</dbReference>
<organism evidence="5 6">
    <name type="scientific">Acetivibrio ethanolgignens</name>
    <dbReference type="NCBI Taxonomy" id="290052"/>
    <lineage>
        <taxon>Bacteria</taxon>
        <taxon>Bacillati</taxon>
        <taxon>Bacillota</taxon>
        <taxon>Clostridia</taxon>
        <taxon>Eubacteriales</taxon>
        <taxon>Oscillospiraceae</taxon>
        <taxon>Acetivibrio</taxon>
    </lineage>
</organism>
<dbReference type="GO" id="GO:0016887">
    <property type="term" value="F:ATP hydrolysis activity"/>
    <property type="evidence" value="ECO:0007669"/>
    <property type="project" value="InterPro"/>
</dbReference>
<evidence type="ECO:0000313" key="6">
    <source>
        <dbReference type="Proteomes" id="UP000054874"/>
    </source>
</evidence>
<dbReference type="SUPFAM" id="SSF52540">
    <property type="entry name" value="P-loop containing nucleoside triphosphate hydrolases"/>
    <property type="match status" value="1"/>
</dbReference>
<keyword evidence="6" id="KW-1185">Reference proteome</keyword>
<name>A0A0V8QJ20_9FIRM</name>
<gene>
    <name evidence="5" type="ORF">ASU35_00130</name>
</gene>
<accession>A0A0V8QJ20</accession>
<dbReference type="EMBL" id="LNAM01000001">
    <property type="protein sequence ID" value="KSV60619.1"/>
    <property type="molecule type" value="Genomic_DNA"/>
</dbReference>
<keyword evidence="3" id="KW-0067">ATP-binding</keyword>
<keyword evidence="1" id="KW-0813">Transport</keyword>